<dbReference type="EMBL" id="LAZR01010494">
    <property type="protein sequence ID" value="KKM66621.1"/>
    <property type="molecule type" value="Genomic_DNA"/>
</dbReference>
<feature type="domain" description="RuvB winged helix C-terminal" evidence="4">
    <location>
        <begin position="187"/>
        <end position="255"/>
    </location>
</feature>
<feature type="domain" description="RuvB-like AAA+ ATPase" evidence="5">
    <location>
        <begin position="2"/>
        <end position="115"/>
    </location>
</feature>
<dbReference type="GO" id="GO:0006281">
    <property type="term" value="P:DNA repair"/>
    <property type="evidence" value="ECO:0007669"/>
    <property type="project" value="InterPro"/>
</dbReference>
<evidence type="ECO:0000313" key="6">
    <source>
        <dbReference type="EMBL" id="KKM66621.1"/>
    </source>
</evidence>
<dbReference type="InterPro" id="IPR008824">
    <property type="entry name" value="RuvB-like_N"/>
</dbReference>
<evidence type="ECO:0000259" key="5">
    <source>
        <dbReference type="Pfam" id="PF05496"/>
    </source>
</evidence>
<dbReference type="GO" id="GO:0009378">
    <property type="term" value="F:four-way junction helicase activity"/>
    <property type="evidence" value="ECO:0007669"/>
    <property type="project" value="InterPro"/>
</dbReference>
<name>A0A0F9JVX5_9ZZZZ</name>
<dbReference type="GO" id="GO:0006310">
    <property type="term" value="P:DNA recombination"/>
    <property type="evidence" value="ECO:0007669"/>
    <property type="project" value="InterPro"/>
</dbReference>
<dbReference type="SUPFAM" id="SSF52540">
    <property type="entry name" value="P-loop containing nucleoside triphosphate hydrolases"/>
    <property type="match status" value="1"/>
</dbReference>
<dbReference type="CDD" id="cd00009">
    <property type="entry name" value="AAA"/>
    <property type="match status" value="1"/>
</dbReference>
<dbReference type="PANTHER" id="PTHR42848:SF1">
    <property type="entry name" value="HOLLIDAY JUNCTION BRANCH MIGRATION COMPLEX SUBUNIT RUVB"/>
    <property type="match status" value="1"/>
</dbReference>
<gene>
    <name evidence="6" type="ORF">LCGC14_1479410</name>
</gene>
<comment type="caution">
    <text evidence="6">The sequence shown here is derived from an EMBL/GenBank/DDBJ whole genome shotgun (WGS) entry which is preliminary data.</text>
</comment>
<evidence type="ECO:0000256" key="1">
    <source>
        <dbReference type="ARBA" id="ARBA00022741"/>
    </source>
</evidence>
<evidence type="ECO:0008006" key="7">
    <source>
        <dbReference type="Google" id="ProtNLM"/>
    </source>
</evidence>
<keyword evidence="1" id="KW-0547">Nucleotide-binding</keyword>
<dbReference type="Gene3D" id="3.40.50.300">
    <property type="entry name" value="P-loop containing nucleotide triphosphate hydrolases"/>
    <property type="match status" value="1"/>
</dbReference>
<organism evidence="6">
    <name type="scientific">marine sediment metagenome</name>
    <dbReference type="NCBI Taxonomy" id="412755"/>
    <lineage>
        <taxon>unclassified sequences</taxon>
        <taxon>metagenomes</taxon>
        <taxon>ecological metagenomes</taxon>
    </lineage>
</organism>
<protein>
    <recommendedName>
        <fullName evidence="7">AAA+ ATPase domain-containing protein</fullName>
    </recommendedName>
</protein>
<keyword evidence="3" id="KW-0238">DNA-binding</keyword>
<dbReference type="Pfam" id="PF05496">
    <property type="entry name" value="RuvB_N"/>
    <property type="match status" value="1"/>
</dbReference>
<reference evidence="6" key="1">
    <citation type="journal article" date="2015" name="Nature">
        <title>Complex archaea that bridge the gap between prokaryotes and eukaryotes.</title>
        <authorList>
            <person name="Spang A."/>
            <person name="Saw J.H."/>
            <person name="Jorgensen S.L."/>
            <person name="Zaremba-Niedzwiedzka K."/>
            <person name="Martijn J."/>
            <person name="Lind A.E."/>
            <person name="van Eijk R."/>
            <person name="Schleper C."/>
            <person name="Guy L."/>
            <person name="Ettema T.J."/>
        </authorList>
    </citation>
    <scope>NUCLEOTIDE SEQUENCE</scope>
</reference>
<dbReference type="InterPro" id="IPR004605">
    <property type="entry name" value="DNA_helicase_Holl-junc_RuvB"/>
</dbReference>
<dbReference type="InterPro" id="IPR036388">
    <property type="entry name" value="WH-like_DNA-bd_sf"/>
</dbReference>
<sequence length="257" mass="29708">MIVSGWAGCGKSTIVFLLQKLLDAELIYRIPEQLNEPEEIVKILNQINSNKKLTILFLDEIHQLKQKTGELFYPILEDFIISEKNIKPFIFAGATTNLDIIQTKLSPLYDRIHFKIHLTKYDEQELTTIISNYKKQLYPDIKIKKEDLKIIAKNAKQTPRIAIALLLKLLVEKDIQTVLEQEDIIYEGLNKTDVKIMGTLNEFNKPIGSKALSQVVGITEKDYLVIYENYLCEKKFIIRTSRGRILTEKGKKILKEL</sequence>
<dbReference type="InterPro" id="IPR036390">
    <property type="entry name" value="WH_DNA-bd_sf"/>
</dbReference>
<dbReference type="Gene3D" id="1.10.10.10">
    <property type="entry name" value="Winged helix-like DNA-binding domain superfamily/Winged helix DNA-binding domain"/>
    <property type="match status" value="1"/>
</dbReference>
<dbReference type="Pfam" id="PF05491">
    <property type="entry name" value="WHD_RuvB"/>
    <property type="match status" value="1"/>
</dbReference>
<evidence type="ECO:0000256" key="3">
    <source>
        <dbReference type="ARBA" id="ARBA00023125"/>
    </source>
</evidence>
<dbReference type="SUPFAM" id="SSF46785">
    <property type="entry name" value="Winged helix' DNA-binding domain"/>
    <property type="match status" value="1"/>
</dbReference>
<dbReference type="AlphaFoldDB" id="A0A0F9JVX5"/>
<dbReference type="InterPro" id="IPR008823">
    <property type="entry name" value="RuvB_wg_C"/>
</dbReference>
<dbReference type="GO" id="GO:0005524">
    <property type="term" value="F:ATP binding"/>
    <property type="evidence" value="ECO:0007669"/>
    <property type="project" value="UniProtKB-KW"/>
</dbReference>
<evidence type="ECO:0000259" key="4">
    <source>
        <dbReference type="Pfam" id="PF05491"/>
    </source>
</evidence>
<evidence type="ECO:0000256" key="2">
    <source>
        <dbReference type="ARBA" id="ARBA00022840"/>
    </source>
</evidence>
<dbReference type="PANTHER" id="PTHR42848">
    <property type="match status" value="1"/>
</dbReference>
<dbReference type="Gene3D" id="1.10.8.60">
    <property type="match status" value="1"/>
</dbReference>
<keyword evidence="2" id="KW-0067">ATP-binding</keyword>
<dbReference type="GO" id="GO:0003677">
    <property type="term" value="F:DNA binding"/>
    <property type="evidence" value="ECO:0007669"/>
    <property type="project" value="UniProtKB-KW"/>
</dbReference>
<dbReference type="InterPro" id="IPR027417">
    <property type="entry name" value="P-loop_NTPase"/>
</dbReference>
<proteinExistence type="predicted"/>
<accession>A0A0F9JVX5</accession>